<evidence type="ECO:0000313" key="8">
    <source>
        <dbReference type="Proteomes" id="UP001234216"/>
    </source>
</evidence>
<keyword evidence="4 6" id="KW-1133">Transmembrane helix</keyword>
<gene>
    <name evidence="7" type="ORF">QFZ22_003344</name>
</gene>
<dbReference type="EMBL" id="JAUSZV010000005">
    <property type="protein sequence ID" value="MDQ0907359.1"/>
    <property type="molecule type" value="Genomic_DNA"/>
</dbReference>
<evidence type="ECO:0000256" key="3">
    <source>
        <dbReference type="ARBA" id="ARBA00022692"/>
    </source>
</evidence>
<evidence type="ECO:0000256" key="4">
    <source>
        <dbReference type="ARBA" id="ARBA00022989"/>
    </source>
</evidence>
<dbReference type="Proteomes" id="UP001234216">
    <property type="component" value="Unassembled WGS sequence"/>
</dbReference>
<comment type="similarity">
    <text evidence="2">Belongs to the purine-cytosine permease (2.A.39) family.</text>
</comment>
<keyword evidence="5 6" id="KW-0472">Membrane</keyword>
<proteinExistence type="inferred from homology"/>
<evidence type="ECO:0000256" key="1">
    <source>
        <dbReference type="ARBA" id="ARBA00004141"/>
    </source>
</evidence>
<accession>A0AAW8FC97</accession>
<dbReference type="GO" id="GO:0022857">
    <property type="term" value="F:transmembrane transporter activity"/>
    <property type="evidence" value="ECO:0007669"/>
    <property type="project" value="InterPro"/>
</dbReference>
<dbReference type="InterPro" id="IPR001248">
    <property type="entry name" value="Pur-cyt_permease"/>
</dbReference>
<dbReference type="Gene3D" id="1.10.4160.10">
    <property type="entry name" value="Hydantoin permease"/>
    <property type="match status" value="1"/>
</dbReference>
<evidence type="ECO:0000256" key="6">
    <source>
        <dbReference type="SAM" id="Phobius"/>
    </source>
</evidence>
<dbReference type="AlphaFoldDB" id="A0AAW8FC97"/>
<name>A0AAW8FC97_9ACTN</name>
<feature type="transmembrane region" description="Helical" evidence="6">
    <location>
        <begin position="15"/>
        <end position="38"/>
    </location>
</feature>
<comment type="subcellular location">
    <subcellularLocation>
        <location evidence="1">Membrane</location>
        <topology evidence="1">Multi-pass membrane protein</topology>
    </subcellularLocation>
</comment>
<evidence type="ECO:0000313" key="7">
    <source>
        <dbReference type="EMBL" id="MDQ0907359.1"/>
    </source>
</evidence>
<comment type="caution">
    <text evidence="7">The sequence shown here is derived from an EMBL/GenBank/DDBJ whole genome shotgun (WGS) entry which is preliminary data.</text>
</comment>
<evidence type="ECO:0000256" key="5">
    <source>
        <dbReference type="ARBA" id="ARBA00023136"/>
    </source>
</evidence>
<reference evidence="7" key="1">
    <citation type="submission" date="2023-07" db="EMBL/GenBank/DDBJ databases">
        <title>Comparative genomics of wheat-associated soil bacteria to identify genetic determinants of phenazine resistance.</title>
        <authorList>
            <person name="Mouncey N."/>
        </authorList>
    </citation>
    <scope>NUCLEOTIDE SEQUENCE</scope>
    <source>
        <strain evidence="7">V4I22</strain>
    </source>
</reference>
<dbReference type="GO" id="GO:0016020">
    <property type="term" value="C:membrane"/>
    <property type="evidence" value="ECO:0007669"/>
    <property type="project" value="UniProtKB-SubCell"/>
</dbReference>
<evidence type="ECO:0000256" key="2">
    <source>
        <dbReference type="ARBA" id="ARBA00008974"/>
    </source>
</evidence>
<sequence>MTMGAGLSVSYGLDFWQTLVVGVTAPIVSYGLVGLIGIAGKRGGAPGMALSRAVFGQRGNLLPGALIWVTLYTVLPKPAVAEPAGRTTERVDAVI</sequence>
<keyword evidence="3 6" id="KW-0812">Transmembrane</keyword>
<organism evidence="7 8">
    <name type="scientific">Streptomyces canus</name>
    <dbReference type="NCBI Taxonomy" id="58343"/>
    <lineage>
        <taxon>Bacteria</taxon>
        <taxon>Bacillati</taxon>
        <taxon>Actinomycetota</taxon>
        <taxon>Actinomycetes</taxon>
        <taxon>Kitasatosporales</taxon>
        <taxon>Streptomycetaceae</taxon>
        <taxon>Streptomyces</taxon>
        <taxon>Streptomyces aurantiacus group</taxon>
    </lineage>
</organism>
<dbReference type="Pfam" id="PF02133">
    <property type="entry name" value="Transp_cyt_pur"/>
    <property type="match status" value="1"/>
</dbReference>
<protein>
    <submittedName>
        <fullName evidence="7">Purine-cytosine permease-like protein</fullName>
    </submittedName>
</protein>